<dbReference type="GO" id="GO:0000398">
    <property type="term" value="P:mRNA splicing, via spliceosome"/>
    <property type="evidence" value="ECO:0007669"/>
    <property type="project" value="InterPro"/>
</dbReference>
<feature type="compositionally biased region" description="Gly residues" evidence="1">
    <location>
        <begin position="237"/>
        <end position="246"/>
    </location>
</feature>
<protein>
    <submittedName>
        <fullName evidence="2">Hydroxyproline-rich glycoprotein family protein, putative isoform 1</fullName>
    </submittedName>
</protein>
<keyword evidence="3" id="KW-1185">Reference proteome</keyword>
<feature type="region of interest" description="Disordered" evidence="1">
    <location>
        <begin position="135"/>
        <end position="160"/>
    </location>
</feature>
<feature type="compositionally biased region" description="Polar residues" evidence="1">
    <location>
        <begin position="79"/>
        <end position="94"/>
    </location>
</feature>
<feature type="compositionally biased region" description="Polar residues" evidence="1">
    <location>
        <begin position="38"/>
        <end position="48"/>
    </location>
</feature>
<dbReference type="eggNOG" id="ENOG502RYUD">
    <property type="taxonomic scope" value="Eukaryota"/>
</dbReference>
<accession>A0A061FEH0</accession>
<dbReference type="FunCoup" id="A0A061FEH0">
    <property type="interactions" value="1949"/>
</dbReference>
<evidence type="ECO:0000313" key="3">
    <source>
        <dbReference type="Proteomes" id="UP000026915"/>
    </source>
</evidence>
<dbReference type="Proteomes" id="UP000026915">
    <property type="component" value="Chromosome 8"/>
</dbReference>
<dbReference type="AlphaFoldDB" id="A0A061FEH0"/>
<dbReference type="InParanoid" id="A0A061FEH0"/>
<reference evidence="2 3" key="1">
    <citation type="journal article" date="2013" name="Genome Biol.">
        <title>The genome sequence of the most widely cultivated cacao type and its use to identify candidate genes regulating pod color.</title>
        <authorList>
            <person name="Motamayor J.C."/>
            <person name="Mockaitis K."/>
            <person name="Schmutz J."/>
            <person name="Haiminen N."/>
            <person name="Iii D.L."/>
            <person name="Cornejo O."/>
            <person name="Findley S.D."/>
            <person name="Zheng P."/>
            <person name="Utro F."/>
            <person name="Royaert S."/>
            <person name="Saski C."/>
            <person name="Jenkins J."/>
            <person name="Podicheti R."/>
            <person name="Zhao M."/>
            <person name="Scheffler B.E."/>
            <person name="Stack J.C."/>
            <person name="Feltus F.A."/>
            <person name="Mustiga G.M."/>
            <person name="Amores F."/>
            <person name="Phillips W."/>
            <person name="Marelli J.P."/>
            <person name="May G.D."/>
            <person name="Shapiro H."/>
            <person name="Ma J."/>
            <person name="Bustamante C.D."/>
            <person name="Schnell R.J."/>
            <person name="Main D."/>
            <person name="Gilbert D."/>
            <person name="Parida L."/>
            <person name="Kuhn D.N."/>
        </authorList>
    </citation>
    <scope>NUCLEOTIDE SEQUENCE [LARGE SCALE GENOMIC DNA]</scope>
    <source>
        <strain evidence="3">cv. Matina 1-6</strain>
    </source>
</reference>
<feature type="region of interest" description="Disordered" evidence="1">
    <location>
        <begin position="193"/>
        <end position="246"/>
    </location>
</feature>
<dbReference type="InterPro" id="IPR039292">
    <property type="entry name" value="SICKLE"/>
</dbReference>
<dbReference type="Pfam" id="PF15502">
    <property type="entry name" value="MPLKIP"/>
    <property type="match status" value="1"/>
</dbReference>
<feature type="region of interest" description="Disordered" evidence="1">
    <location>
        <begin position="73"/>
        <end position="98"/>
    </location>
</feature>
<dbReference type="PANTHER" id="PTHR36054:SF2">
    <property type="entry name" value="PROTEIN SICKLE"/>
    <property type="match status" value="1"/>
</dbReference>
<evidence type="ECO:0000256" key="1">
    <source>
        <dbReference type="SAM" id="MobiDB-lite"/>
    </source>
</evidence>
<organism evidence="2 3">
    <name type="scientific">Theobroma cacao</name>
    <name type="common">Cacao</name>
    <name type="synonym">Cocoa</name>
    <dbReference type="NCBI Taxonomy" id="3641"/>
    <lineage>
        <taxon>Eukaryota</taxon>
        <taxon>Viridiplantae</taxon>
        <taxon>Streptophyta</taxon>
        <taxon>Embryophyta</taxon>
        <taxon>Tracheophyta</taxon>
        <taxon>Spermatophyta</taxon>
        <taxon>Magnoliopsida</taxon>
        <taxon>eudicotyledons</taxon>
        <taxon>Gunneridae</taxon>
        <taxon>Pentapetalae</taxon>
        <taxon>rosids</taxon>
        <taxon>malvids</taxon>
        <taxon>Malvales</taxon>
        <taxon>Malvaceae</taxon>
        <taxon>Byttnerioideae</taxon>
        <taxon>Theobroma</taxon>
    </lineage>
</organism>
<dbReference type="OMA" id="PICTPRG"/>
<name>A0A061FEH0_THECC</name>
<feature type="compositionally biased region" description="Polar residues" evidence="1">
    <location>
        <begin position="198"/>
        <end position="211"/>
    </location>
</feature>
<dbReference type="GO" id="GO:0035196">
    <property type="term" value="P:miRNA processing"/>
    <property type="evidence" value="ECO:0007669"/>
    <property type="project" value="InterPro"/>
</dbReference>
<dbReference type="STRING" id="3641.A0A061FEH0"/>
<proteinExistence type="predicted"/>
<evidence type="ECO:0000313" key="2">
    <source>
        <dbReference type="EMBL" id="EOY15466.1"/>
    </source>
</evidence>
<dbReference type="Gramene" id="EOY15466">
    <property type="protein sequence ID" value="EOY15466"/>
    <property type="gene ID" value="TCM_034520"/>
</dbReference>
<dbReference type="PANTHER" id="PTHR36054">
    <property type="entry name" value="PROTEIN SICKLE"/>
    <property type="match status" value="1"/>
</dbReference>
<dbReference type="EMBL" id="CM001886">
    <property type="protein sequence ID" value="EOY15466.1"/>
    <property type="molecule type" value="Genomic_DNA"/>
</dbReference>
<dbReference type="InterPro" id="IPR028265">
    <property type="entry name" value="TTDN1/SICKLE"/>
</dbReference>
<gene>
    <name evidence="2" type="ORF">TCM_034520</name>
</gene>
<feature type="region of interest" description="Disordered" evidence="1">
    <location>
        <begin position="17"/>
        <end position="48"/>
    </location>
</feature>
<sequence>MDESEKRKERLKAMRLEAAQSEVPNNVATPSVPGHLSNPLSETSSTAAVQEDFCSTPRFDYYTDPMAAFSANKKRGKADNQSTQNYFTPPTTSGWPVARVSPSHPGPRNYDMNPPVRHMQSQYSLDQRMYHQQGPHSNFAAHRSPITRSPSHMHHGNSDAWNGSQAFGNYYSSASDGSPGGMFGTPLMHPGTTPRFWNPSNASRYSNSPTPGFSPADIPYGRGRPQQFGNYPLPSPGHGGSLGLSSGRGRGRGYGGSITHGIGRSGGRGLGFHGHSSASNRMMGPESFYDESMLEDPWQHLKPVLWRRREAGMDSLSNPDSSNSWFPKSISAKKVKVSEASNKFNSQLSLAEYLAASFNKAVEDTKNE</sequence>